<evidence type="ECO:0000256" key="3">
    <source>
        <dbReference type="ARBA" id="ARBA00022692"/>
    </source>
</evidence>
<dbReference type="PANTHER" id="PTHR42643">
    <property type="entry name" value="IONOTROPIC RECEPTOR 20A-RELATED"/>
    <property type="match status" value="1"/>
</dbReference>
<sequence>MKNEHIRTTVIVVDPFILLKNQTPVGGCYYNILLESSQLYNFTYDMEYPKFKGMVQLKNGTWIGQAGQVIRGEKDVILGSAQTFARYKYFDFPTILDVSGIKFITALPHKTLDWAAVLYIFQPLTWVCLSICCFGIFTLVYASELFFYHSNQRNCQNITAILGITLNPLIEHGATVSTFSLVRVIYTFWILGCIVIVTFFKSDFVAYITYPKHEEVPRTFFDLSQRPEYNIKLLQMNAAATTFFNTTTSPVYSKLRQRMTLEKDWLQCIYASAFEPKTVCITFDFYGVSTIAQNLTWHRSFSNVQFSTDYAVEFQWSMGFTKNSKFLGTFNEVARFVRDTGLFRKWKEDFYESMRQDGIGWLKQTKGRVYERILNSLADQLNLEAVPFILKNVLVAFIILTVGLSIANLVFMWERCSHSFKFLEKIPGIPKKRRQIFSRVILLR</sequence>
<evidence type="ECO:0000256" key="1">
    <source>
        <dbReference type="ARBA" id="ARBA00004651"/>
    </source>
</evidence>
<feature type="transmembrane region" description="Helical" evidence="8">
    <location>
        <begin position="393"/>
        <end position="413"/>
    </location>
</feature>
<keyword evidence="7" id="KW-0325">Glycoprotein</keyword>
<evidence type="ECO:0000256" key="6">
    <source>
        <dbReference type="ARBA" id="ARBA00023170"/>
    </source>
</evidence>
<keyword evidence="6" id="KW-0675">Receptor</keyword>
<comment type="subcellular location">
    <subcellularLocation>
        <location evidence="1">Cell membrane</location>
        <topology evidence="1">Multi-pass membrane protein</topology>
    </subcellularLocation>
</comment>
<evidence type="ECO:0000256" key="8">
    <source>
        <dbReference type="SAM" id="Phobius"/>
    </source>
</evidence>
<keyword evidence="3 8" id="KW-0812">Transmembrane</keyword>
<proteinExistence type="predicted"/>
<keyword evidence="2" id="KW-1003">Cell membrane</keyword>
<feature type="transmembrane region" description="Helical" evidence="8">
    <location>
        <begin position="181"/>
        <end position="200"/>
    </location>
</feature>
<evidence type="ECO:0000256" key="2">
    <source>
        <dbReference type="ARBA" id="ARBA00022475"/>
    </source>
</evidence>
<evidence type="ECO:0000313" key="10">
    <source>
        <dbReference type="Proteomes" id="UP000708208"/>
    </source>
</evidence>
<feature type="transmembrane region" description="Helical" evidence="8">
    <location>
        <begin position="116"/>
        <end position="142"/>
    </location>
</feature>
<organism evidence="9 10">
    <name type="scientific">Allacma fusca</name>
    <dbReference type="NCBI Taxonomy" id="39272"/>
    <lineage>
        <taxon>Eukaryota</taxon>
        <taxon>Metazoa</taxon>
        <taxon>Ecdysozoa</taxon>
        <taxon>Arthropoda</taxon>
        <taxon>Hexapoda</taxon>
        <taxon>Collembola</taxon>
        <taxon>Symphypleona</taxon>
        <taxon>Sminthuridae</taxon>
        <taxon>Allacma</taxon>
    </lineage>
</organism>
<accession>A0A8J2LAX2</accession>
<evidence type="ECO:0000256" key="7">
    <source>
        <dbReference type="ARBA" id="ARBA00023180"/>
    </source>
</evidence>
<dbReference type="InterPro" id="IPR052192">
    <property type="entry name" value="Insect_Ionotropic_Sensory_Rcpt"/>
</dbReference>
<protein>
    <submittedName>
        <fullName evidence="9">Uncharacterized protein</fullName>
    </submittedName>
</protein>
<reference evidence="9" key="1">
    <citation type="submission" date="2021-06" db="EMBL/GenBank/DDBJ databases">
        <authorList>
            <person name="Hodson N. C."/>
            <person name="Mongue J. A."/>
            <person name="Jaron S. K."/>
        </authorList>
    </citation>
    <scope>NUCLEOTIDE SEQUENCE</scope>
</reference>
<keyword evidence="10" id="KW-1185">Reference proteome</keyword>
<evidence type="ECO:0000256" key="4">
    <source>
        <dbReference type="ARBA" id="ARBA00022989"/>
    </source>
</evidence>
<dbReference type="GO" id="GO:0005886">
    <property type="term" value="C:plasma membrane"/>
    <property type="evidence" value="ECO:0007669"/>
    <property type="project" value="UniProtKB-SubCell"/>
</dbReference>
<dbReference type="PANTHER" id="PTHR42643:SF24">
    <property type="entry name" value="IONOTROPIC RECEPTOR 60A"/>
    <property type="match status" value="1"/>
</dbReference>
<dbReference type="EMBL" id="CAJVCH010563320">
    <property type="protein sequence ID" value="CAG7832067.1"/>
    <property type="molecule type" value="Genomic_DNA"/>
</dbReference>
<dbReference type="AlphaFoldDB" id="A0A8J2LAX2"/>
<dbReference type="Proteomes" id="UP000708208">
    <property type="component" value="Unassembled WGS sequence"/>
</dbReference>
<keyword evidence="5 8" id="KW-0472">Membrane</keyword>
<name>A0A8J2LAX2_9HEXA</name>
<evidence type="ECO:0000256" key="5">
    <source>
        <dbReference type="ARBA" id="ARBA00023136"/>
    </source>
</evidence>
<evidence type="ECO:0000313" key="9">
    <source>
        <dbReference type="EMBL" id="CAG7832067.1"/>
    </source>
</evidence>
<comment type="caution">
    <text evidence="9">The sequence shown here is derived from an EMBL/GenBank/DDBJ whole genome shotgun (WGS) entry which is preliminary data.</text>
</comment>
<keyword evidence="4 8" id="KW-1133">Transmembrane helix</keyword>
<gene>
    <name evidence="9" type="ORF">AFUS01_LOCUS41774</name>
</gene>
<dbReference type="OrthoDB" id="6357800at2759"/>